<dbReference type="AlphaFoldDB" id="A0A930YK25"/>
<keyword evidence="1" id="KW-0812">Transmembrane</keyword>
<name>A0A930YK25_9ACTN</name>
<keyword evidence="1" id="KW-1133">Transmembrane helix</keyword>
<dbReference type="SUPFAM" id="SSF82171">
    <property type="entry name" value="DPP6 N-terminal domain-like"/>
    <property type="match status" value="1"/>
</dbReference>
<dbReference type="EMBL" id="JADKPO010000035">
    <property type="protein sequence ID" value="MBF4769932.1"/>
    <property type="molecule type" value="Genomic_DNA"/>
</dbReference>
<evidence type="ECO:0008006" key="4">
    <source>
        <dbReference type="Google" id="ProtNLM"/>
    </source>
</evidence>
<evidence type="ECO:0000313" key="2">
    <source>
        <dbReference type="EMBL" id="MBF4769932.1"/>
    </source>
</evidence>
<evidence type="ECO:0000313" key="3">
    <source>
        <dbReference type="Proteomes" id="UP000660668"/>
    </source>
</evidence>
<dbReference type="RefSeq" id="WP_194698080.1">
    <property type="nucleotide sequence ID" value="NZ_JADKPO010000035.1"/>
</dbReference>
<keyword evidence="1" id="KW-0472">Membrane</keyword>
<evidence type="ECO:0000256" key="1">
    <source>
        <dbReference type="SAM" id="Phobius"/>
    </source>
</evidence>
<dbReference type="Proteomes" id="UP000660668">
    <property type="component" value="Unassembled WGS sequence"/>
</dbReference>
<dbReference type="InterPro" id="IPR015943">
    <property type="entry name" value="WD40/YVTN_repeat-like_dom_sf"/>
</dbReference>
<protein>
    <recommendedName>
        <fullName evidence="4">WD40 repeat domain-containing protein</fullName>
    </recommendedName>
</protein>
<organism evidence="2 3">
    <name type="scientific">Nocardioides agariphilus</name>
    <dbReference type="NCBI Taxonomy" id="433664"/>
    <lineage>
        <taxon>Bacteria</taxon>
        <taxon>Bacillati</taxon>
        <taxon>Actinomycetota</taxon>
        <taxon>Actinomycetes</taxon>
        <taxon>Propionibacteriales</taxon>
        <taxon>Nocardioidaceae</taxon>
        <taxon>Nocardioides</taxon>
    </lineage>
</organism>
<gene>
    <name evidence="2" type="ORF">ISU10_19345</name>
</gene>
<comment type="caution">
    <text evidence="2">The sequence shown here is derived from an EMBL/GenBank/DDBJ whole genome shotgun (WGS) entry which is preliminary data.</text>
</comment>
<accession>A0A930YK25</accession>
<reference evidence="2" key="1">
    <citation type="submission" date="2020-11" db="EMBL/GenBank/DDBJ databases">
        <title>Nocardioides cynanchi sp. nov., isolated from soil of rhizosphere of Cynanchum wilfordii.</title>
        <authorList>
            <person name="Lee J.-S."/>
            <person name="Suh M.K."/>
            <person name="Kim J.-S."/>
        </authorList>
    </citation>
    <scope>NUCLEOTIDE SEQUENCE</scope>
    <source>
        <strain evidence="2">KCTC 19276</strain>
    </source>
</reference>
<sequence length="368" mass="39417">MTTDIRETLHDIGAAVAPPVIDLVAFDGRLRRARRARRLGQTAVAAAAVAVVGIGAWLVAPGGSGRPDVAGDGQRSEVPTRSRNVLAYVEQHKLFLSPPDDPSFEVDTGIEVEEIVARVPDGVVYVDLDSHLKRVDVRIDGTVGEPVDVVGSEPIQWAAVDATATQLWFVDLDNTLHRRALGQQTDLETIELTPGQQVLAVGQDSWAADGVNSVELHVGKAFYDVRPASSPLRAALAGQVLAVTTQEGTEIWSTVGKRRYDALGLGTAALSPDGRWLASGADDADRDARLKGGLYLTDLGSGSTARVTFDRLDGPVIDIWWEDAERYFVVADAFGDGGVRRQLSECTADAGCLLRFEDTSGTLQLPRD</sequence>
<proteinExistence type="predicted"/>
<dbReference type="Gene3D" id="2.130.10.10">
    <property type="entry name" value="YVTN repeat-like/Quinoprotein amine dehydrogenase"/>
    <property type="match status" value="1"/>
</dbReference>
<keyword evidence="3" id="KW-1185">Reference proteome</keyword>
<feature type="transmembrane region" description="Helical" evidence="1">
    <location>
        <begin position="39"/>
        <end position="60"/>
    </location>
</feature>